<dbReference type="Gene3D" id="2.60.40.10">
    <property type="entry name" value="Immunoglobulins"/>
    <property type="match status" value="1"/>
</dbReference>
<dbReference type="EMBL" id="VSSQ01061448">
    <property type="protein sequence ID" value="MPN14779.1"/>
    <property type="molecule type" value="Genomic_DNA"/>
</dbReference>
<sequence length="149" mass="15961">MSQSPDGPFTQVKTTKSTSLTVKNLVSGTAYYFKVTAYSTLSGTRSYSELSAAAFAMPLQTPSIRSAVQDGPASVQVAWSAAAGAEGFLRKAGLLHRYGYGFFVFGALTGQKAQSLPRDSVILKVLVITRVQKHIKLWDISVLFCMGGT</sequence>
<dbReference type="InterPro" id="IPR036116">
    <property type="entry name" value="FN3_sf"/>
</dbReference>
<protein>
    <recommendedName>
        <fullName evidence="1">Fibronectin type-III domain-containing protein</fullName>
    </recommendedName>
</protein>
<comment type="caution">
    <text evidence="2">The sequence shown here is derived from an EMBL/GenBank/DDBJ whole genome shotgun (WGS) entry which is preliminary data.</text>
</comment>
<dbReference type="InterPro" id="IPR013783">
    <property type="entry name" value="Ig-like_fold"/>
</dbReference>
<organism evidence="2">
    <name type="scientific">bioreactor metagenome</name>
    <dbReference type="NCBI Taxonomy" id="1076179"/>
    <lineage>
        <taxon>unclassified sequences</taxon>
        <taxon>metagenomes</taxon>
        <taxon>ecological metagenomes</taxon>
    </lineage>
</organism>
<feature type="domain" description="Fibronectin type-III" evidence="1">
    <location>
        <begin position="1"/>
        <end position="64"/>
    </location>
</feature>
<name>A0A645FN67_9ZZZZ</name>
<accession>A0A645FN67</accession>
<reference evidence="2" key="1">
    <citation type="submission" date="2019-08" db="EMBL/GenBank/DDBJ databases">
        <authorList>
            <person name="Kucharzyk K."/>
            <person name="Murdoch R.W."/>
            <person name="Higgins S."/>
            <person name="Loffler F."/>
        </authorList>
    </citation>
    <scope>NUCLEOTIDE SEQUENCE</scope>
</reference>
<dbReference type="SUPFAM" id="SSF49265">
    <property type="entry name" value="Fibronectin type III"/>
    <property type="match status" value="1"/>
</dbReference>
<dbReference type="CDD" id="cd00063">
    <property type="entry name" value="FN3"/>
    <property type="match status" value="1"/>
</dbReference>
<gene>
    <name evidence="2" type="ORF">SDC9_162108</name>
</gene>
<dbReference type="AlphaFoldDB" id="A0A645FN67"/>
<evidence type="ECO:0000313" key="2">
    <source>
        <dbReference type="EMBL" id="MPN14779.1"/>
    </source>
</evidence>
<proteinExistence type="predicted"/>
<dbReference type="InterPro" id="IPR003961">
    <property type="entry name" value="FN3_dom"/>
</dbReference>
<dbReference type="PROSITE" id="PS50853">
    <property type="entry name" value="FN3"/>
    <property type="match status" value="1"/>
</dbReference>
<evidence type="ECO:0000259" key="1">
    <source>
        <dbReference type="PROSITE" id="PS50853"/>
    </source>
</evidence>